<sequence length="204" mass="23885">MRRNTEIEVRLPKTINDLRIRHLRAFSDESFKADSITLNAKVIFLANISLVSVGQLMTIHHERITEMFNHCMGLFADYKLNGNPKDFLTINGIEYQRVDIKKVGIGYHIDCSKSDFDKDPVRLACINYIPKGTIYGELDENENLKYPISSRYEDFKEHFKMTDFVELHAFFLLKVWSLIDIYTEKEKIEKKLKRVLKIFGNGTK</sequence>
<reference evidence="1" key="1">
    <citation type="submission" date="2020-04" db="EMBL/GenBank/DDBJ databases">
        <authorList>
            <person name="Chiriac C."/>
            <person name="Salcher M."/>
            <person name="Ghai R."/>
            <person name="Kavagutti S V."/>
        </authorList>
    </citation>
    <scope>NUCLEOTIDE SEQUENCE</scope>
</reference>
<gene>
    <name evidence="1" type="ORF">UFOVP514_55</name>
</gene>
<proteinExistence type="predicted"/>
<accession>A0A6J5MNJ6</accession>
<organism evidence="1">
    <name type="scientific">uncultured Caudovirales phage</name>
    <dbReference type="NCBI Taxonomy" id="2100421"/>
    <lineage>
        <taxon>Viruses</taxon>
        <taxon>Duplodnaviria</taxon>
        <taxon>Heunggongvirae</taxon>
        <taxon>Uroviricota</taxon>
        <taxon>Caudoviricetes</taxon>
        <taxon>Peduoviridae</taxon>
        <taxon>Maltschvirus</taxon>
        <taxon>Maltschvirus maltsch</taxon>
    </lineage>
</organism>
<name>A0A6J5MNJ6_9CAUD</name>
<dbReference type="EMBL" id="LR796477">
    <property type="protein sequence ID" value="CAB4147932.1"/>
    <property type="molecule type" value="Genomic_DNA"/>
</dbReference>
<evidence type="ECO:0000313" key="1">
    <source>
        <dbReference type="EMBL" id="CAB4147932.1"/>
    </source>
</evidence>
<protein>
    <submittedName>
        <fullName evidence="1">Uncharacterized protein</fullName>
    </submittedName>
</protein>